<evidence type="ECO:0000313" key="1">
    <source>
        <dbReference type="EMBL" id="ENN84413.1"/>
    </source>
</evidence>
<sequence length="178" mass="19824">MPAFGDLDIEVVGAAFVRAISLLFALAGDLALVDDDIHQLVVVDVLLGRELVAETHLPVAALGEVLFLESHRVLQDRLLRHGHGRHDHECDEVEDDDQQGFHGGFLFQAPSRPCGSPQPLGIFTRACLRGPCGHDSLRENRRLRPWSSRCRFSRFWIMPASLSSPPRARFRPRASSSI</sequence>
<proteinExistence type="predicted"/>
<dbReference type="EMBL" id="AQHN01000089">
    <property type="protein sequence ID" value="ENN84413.1"/>
    <property type="molecule type" value="Genomic_DNA"/>
</dbReference>
<name>N6U207_9HYPH</name>
<protein>
    <submittedName>
        <fullName evidence="1">Uncharacterized protein</fullName>
    </submittedName>
</protein>
<comment type="caution">
    <text evidence="1">The sequence shown here is derived from an EMBL/GenBank/DDBJ whole genome shotgun (WGS) entry which is preliminary data.</text>
</comment>
<dbReference type="STRING" id="363754.RHSP_82321"/>
<keyword evidence="2" id="KW-1185">Reference proteome</keyword>
<organism evidence="1 2">
    <name type="scientific">Rhizobium freirei PRF 81</name>
    <dbReference type="NCBI Taxonomy" id="363754"/>
    <lineage>
        <taxon>Bacteria</taxon>
        <taxon>Pseudomonadati</taxon>
        <taxon>Pseudomonadota</taxon>
        <taxon>Alphaproteobacteria</taxon>
        <taxon>Hyphomicrobiales</taxon>
        <taxon>Rhizobiaceae</taxon>
        <taxon>Rhizobium/Agrobacterium group</taxon>
        <taxon>Rhizobium</taxon>
    </lineage>
</organism>
<dbReference type="AlphaFoldDB" id="N6U207"/>
<dbReference type="Proteomes" id="UP000012429">
    <property type="component" value="Unassembled WGS sequence"/>
</dbReference>
<reference evidence="1 2" key="1">
    <citation type="journal article" date="2012" name="BMC Genomics">
        <title>Genomic basis of broad host range and environmental adaptability of Rhizobium tropici CIAT 899 and Rhizobium sp. PRF 81 which are used in inoculants for common bean (Phaseolus vulgaris L.).</title>
        <authorList>
            <person name="Ormeno-Orrillo E."/>
            <person name="Menna P."/>
            <person name="Almeida L.G."/>
            <person name="Ollero F.J."/>
            <person name="Nicolas M.F."/>
            <person name="Pains Rodrigues E."/>
            <person name="Shigueyoshi Nakatani A."/>
            <person name="Silva Batista J.S."/>
            <person name="Oliveira Chueire L.M."/>
            <person name="Souza R.C."/>
            <person name="Ribeiro Vasconcelos A.T."/>
            <person name="Megias M."/>
            <person name="Hungria M."/>
            <person name="Martinez-Romero E."/>
        </authorList>
    </citation>
    <scope>NUCLEOTIDE SEQUENCE [LARGE SCALE GENOMIC DNA]</scope>
    <source>
        <strain evidence="1 2">PRF 81</strain>
    </source>
</reference>
<gene>
    <name evidence="1" type="ORF">RHSP_82321</name>
</gene>
<accession>N6U207</accession>
<evidence type="ECO:0000313" key="2">
    <source>
        <dbReference type="Proteomes" id="UP000012429"/>
    </source>
</evidence>